<dbReference type="OrthoDB" id="449487at2759"/>
<evidence type="ECO:0000259" key="6">
    <source>
        <dbReference type="SMART" id="SM00849"/>
    </source>
</evidence>
<protein>
    <submittedName>
        <fullName evidence="7">Metallo-beta-lactamase</fullName>
    </submittedName>
</protein>
<dbReference type="SMART" id="SM00849">
    <property type="entry name" value="Lactamase_B"/>
    <property type="match status" value="1"/>
</dbReference>
<dbReference type="Proteomes" id="UP000316726">
    <property type="component" value="Chromosome 3"/>
</dbReference>
<evidence type="ECO:0000256" key="5">
    <source>
        <dbReference type="SAM" id="MobiDB-lite"/>
    </source>
</evidence>
<proteinExistence type="predicted"/>
<keyword evidence="8" id="KW-1185">Reference proteome</keyword>
<dbReference type="PANTHER" id="PTHR46233">
    <property type="entry name" value="HYDROXYACYLGLUTATHIONE HYDROLASE GLOC"/>
    <property type="match status" value="1"/>
</dbReference>
<dbReference type="PANTHER" id="PTHR46233:SF3">
    <property type="entry name" value="HYDROXYACYLGLUTATHIONE HYDROLASE GLOC"/>
    <property type="match status" value="1"/>
</dbReference>
<evidence type="ECO:0000313" key="8">
    <source>
        <dbReference type="Proteomes" id="UP000316726"/>
    </source>
</evidence>
<feature type="domain" description="Metallo-beta-lactamase" evidence="6">
    <location>
        <begin position="69"/>
        <end position="261"/>
    </location>
</feature>
<name>A0A5B8MJG5_9CHLO</name>
<gene>
    <name evidence="7" type="ORF">A3770_03p20100</name>
</gene>
<feature type="region of interest" description="Disordered" evidence="5">
    <location>
        <begin position="1"/>
        <end position="33"/>
    </location>
</feature>
<comment type="cofactor">
    <cofactor evidence="1">
        <name>Zn(2+)</name>
        <dbReference type="ChEBI" id="CHEBI:29105"/>
    </cofactor>
</comment>
<dbReference type="SUPFAM" id="SSF56281">
    <property type="entry name" value="Metallo-hydrolase/oxidoreductase"/>
    <property type="match status" value="1"/>
</dbReference>
<keyword evidence="3" id="KW-0378">Hydrolase</keyword>
<dbReference type="InterPro" id="IPR051453">
    <property type="entry name" value="MBL_Glyoxalase_II"/>
</dbReference>
<dbReference type="Gene3D" id="3.60.15.10">
    <property type="entry name" value="Ribonuclease Z/Hydroxyacylglutathione hydrolase-like"/>
    <property type="match status" value="1"/>
</dbReference>
<evidence type="ECO:0000256" key="3">
    <source>
        <dbReference type="ARBA" id="ARBA00022801"/>
    </source>
</evidence>
<dbReference type="AlphaFoldDB" id="A0A5B8MJG5"/>
<evidence type="ECO:0000256" key="1">
    <source>
        <dbReference type="ARBA" id="ARBA00001947"/>
    </source>
</evidence>
<keyword evidence="4" id="KW-0862">Zinc</keyword>
<organism evidence="7 8">
    <name type="scientific">Chloropicon primus</name>
    <dbReference type="NCBI Taxonomy" id="1764295"/>
    <lineage>
        <taxon>Eukaryota</taxon>
        <taxon>Viridiplantae</taxon>
        <taxon>Chlorophyta</taxon>
        <taxon>Chloropicophyceae</taxon>
        <taxon>Chloropicales</taxon>
        <taxon>Chloropicaceae</taxon>
        <taxon>Chloropicon</taxon>
    </lineage>
</organism>
<sequence>MRVQGRGRGEGLGLSVRGEQAEKSERKTEKETKDRGGNIYFRQLLPAQDVATFAKTQIEQLIFNVAGMMKNCMYLVGDATTKECVVVDGCWDTAAIERIAQEDGMKIIAAVATHYHFDHVGGTPPAPLHEIGIKIPGLFDLLQPEGRKGFIHESEKPKALQICGITDDGSLLGVSDGHKVKISDDVSLEFIHTPGHSPGSCCLLVSEKGGQDAFLLSGDTIFPGSHGRVDLPESDPEAMYTSPGVRKLLTLRPDLKIFPGHSYGGKVTTVQKERDVGLLSQLEVGDGEGEKQKIRSNI</sequence>
<dbReference type="EMBL" id="CP031036">
    <property type="protein sequence ID" value="QDZ19492.1"/>
    <property type="molecule type" value="Genomic_DNA"/>
</dbReference>
<evidence type="ECO:0000256" key="2">
    <source>
        <dbReference type="ARBA" id="ARBA00022723"/>
    </source>
</evidence>
<dbReference type="InterPro" id="IPR001279">
    <property type="entry name" value="Metallo-B-lactamas"/>
</dbReference>
<dbReference type="InterPro" id="IPR036866">
    <property type="entry name" value="RibonucZ/Hydroxyglut_hydro"/>
</dbReference>
<dbReference type="STRING" id="1764295.A0A5B8MJG5"/>
<keyword evidence="2" id="KW-0479">Metal-binding</keyword>
<reference evidence="7 8" key="1">
    <citation type="submission" date="2018-07" db="EMBL/GenBank/DDBJ databases">
        <title>The complete nuclear genome of the prasinophyte Chloropicon primus (CCMP1205).</title>
        <authorList>
            <person name="Pombert J.-F."/>
            <person name="Otis C."/>
            <person name="Turmel M."/>
            <person name="Lemieux C."/>
        </authorList>
    </citation>
    <scope>NUCLEOTIDE SEQUENCE [LARGE SCALE GENOMIC DNA]</scope>
    <source>
        <strain evidence="7 8">CCMP1205</strain>
    </source>
</reference>
<feature type="compositionally biased region" description="Basic and acidic residues" evidence="5">
    <location>
        <begin position="19"/>
        <end position="33"/>
    </location>
</feature>
<evidence type="ECO:0000256" key="4">
    <source>
        <dbReference type="ARBA" id="ARBA00022833"/>
    </source>
</evidence>
<dbReference type="GO" id="GO:0016787">
    <property type="term" value="F:hydrolase activity"/>
    <property type="evidence" value="ECO:0007669"/>
    <property type="project" value="UniProtKB-KW"/>
</dbReference>
<evidence type="ECO:0000313" key="7">
    <source>
        <dbReference type="EMBL" id="QDZ19492.1"/>
    </source>
</evidence>
<accession>A0A5B8MJG5</accession>
<dbReference type="Pfam" id="PF00753">
    <property type="entry name" value="Lactamase_B"/>
    <property type="match status" value="1"/>
</dbReference>
<dbReference type="GO" id="GO:0046872">
    <property type="term" value="F:metal ion binding"/>
    <property type="evidence" value="ECO:0007669"/>
    <property type="project" value="UniProtKB-KW"/>
</dbReference>